<feature type="domain" description="4Fe-4S ferredoxin-type" evidence="1">
    <location>
        <begin position="16"/>
        <end position="47"/>
    </location>
</feature>
<dbReference type="EMBL" id="RYDJ01000060">
    <property type="protein sequence ID" value="RTY99714.1"/>
    <property type="molecule type" value="Genomic_DNA"/>
</dbReference>
<sequence>VLINPDPKAHLKNLKPMPETHAIVDKCMECGFCEPHCVSEGLTLSPRQRIVIAREISRLEESKEDPERLAAIRKDVTYQLDETCATDGLCALACPVYIDTGKFVKEWRANELNSGNKKVAAYIGSHMAGTTAILRVGLKMVSFFHSILGTNIMTALSNGFHFITFGKVPKWIPEMPKGANKINTK</sequence>
<dbReference type="SUPFAM" id="SSF46548">
    <property type="entry name" value="alpha-helical ferredoxin"/>
    <property type="match status" value="1"/>
</dbReference>
<dbReference type="Pfam" id="PF13183">
    <property type="entry name" value="Fer4_8"/>
    <property type="match status" value="1"/>
</dbReference>
<evidence type="ECO:0000313" key="3">
    <source>
        <dbReference type="Proteomes" id="UP000280825"/>
    </source>
</evidence>
<name>A0A432CD10_9FLAO</name>
<dbReference type="AlphaFoldDB" id="A0A432CD10"/>
<accession>A0A432CD10</accession>
<organism evidence="2 3">
    <name type="scientific">Flavobacterium bomense</name>
    <dbReference type="NCBI Taxonomy" id="2497483"/>
    <lineage>
        <taxon>Bacteria</taxon>
        <taxon>Pseudomonadati</taxon>
        <taxon>Bacteroidota</taxon>
        <taxon>Flavobacteriia</taxon>
        <taxon>Flavobacteriales</taxon>
        <taxon>Flavobacteriaceae</taxon>
        <taxon>Flavobacterium</taxon>
    </lineage>
</organism>
<protein>
    <submittedName>
        <fullName evidence="2">(Fe-S)-binding protein</fullName>
    </submittedName>
</protein>
<keyword evidence="3" id="KW-1185">Reference proteome</keyword>
<gene>
    <name evidence="2" type="ORF">EKL98_15505</name>
</gene>
<dbReference type="InterPro" id="IPR009051">
    <property type="entry name" value="Helical_ferredxn"/>
</dbReference>
<evidence type="ECO:0000313" key="2">
    <source>
        <dbReference type="EMBL" id="RTY99714.1"/>
    </source>
</evidence>
<dbReference type="RefSeq" id="WP_148104426.1">
    <property type="nucleotide sequence ID" value="NZ_RYDJ01000060.1"/>
</dbReference>
<comment type="caution">
    <text evidence="2">The sequence shown here is derived from an EMBL/GenBank/DDBJ whole genome shotgun (WGS) entry which is preliminary data.</text>
</comment>
<proteinExistence type="predicted"/>
<evidence type="ECO:0000259" key="1">
    <source>
        <dbReference type="PROSITE" id="PS51379"/>
    </source>
</evidence>
<dbReference type="InterPro" id="IPR017896">
    <property type="entry name" value="4Fe4S_Fe-S-bd"/>
</dbReference>
<dbReference type="Proteomes" id="UP000280825">
    <property type="component" value="Unassembled WGS sequence"/>
</dbReference>
<feature type="non-terminal residue" evidence="2">
    <location>
        <position position="1"/>
    </location>
</feature>
<dbReference type="Gene3D" id="1.10.1060.10">
    <property type="entry name" value="Alpha-helical ferredoxin"/>
    <property type="match status" value="1"/>
</dbReference>
<reference evidence="2 3" key="1">
    <citation type="submission" date="2018-12" db="EMBL/GenBank/DDBJ databases">
        <title>Flavobacterium sp. nov., isolated from glacier ice.</title>
        <authorList>
            <person name="Liu Q."/>
            <person name="Xin Y.-H."/>
        </authorList>
    </citation>
    <scope>NUCLEOTIDE SEQUENCE [LARGE SCALE GENOMIC DNA]</scope>
    <source>
        <strain evidence="2 3">RB1N8</strain>
    </source>
</reference>
<dbReference type="PROSITE" id="PS51379">
    <property type="entry name" value="4FE4S_FER_2"/>
    <property type="match status" value="1"/>
</dbReference>
<dbReference type="GO" id="GO:0051536">
    <property type="term" value="F:iron-sulfur cluster binding"/>
    <property type="evidence" value="ECO:0007669"/>
    <property type="project" value="InterPro"/>
</dbReference>